<sequence>MPFDLGDTVRLTADSTDPGGTLTNATGATLTITLPDGTTTSPAVTNPPAQTGKYTVDFLTTQAGRHLVRWVFTGPASAYTDMFDVRPADPPLIMSLADARKHVNATVTTHDEELRGWVEATTKAVEYFVGPVARRTVTETHDRAYARVLALRHIPVISLTTVAAVLTGGTSYAVADLDLDGATGIVRRKDGGLLYGPLRMTYVAGRTIISAHISHAGRIILQHLWRTQGGGMGRPAPGGMDDYAVTEPIPGLGFAIPNRALELLLDDRLPPGVA</sequence>
<name>A0ABW0URH6_9ACTN</name>
<protein>
    <recommendedName>
        <fullName evidence="4">Ig-like domain (Group 3)</fullName>
    </recommendedName>
</protein>
<dbReference type="EMBL" id="JBHSNY010000006">
    <property type="protein sequence ID" value="MFC5635842.1"/>
    <property type="molecule type" value="Genomic_DNA"/>
</dbReference>
<evidence type="ECO:0000313" key="2">
    <source>
        <dbReference type="EMBL" id="MFC5635842.1"/>
    </source>
</evidence>
<gene>
    <name evidence="2" type="ORF">ACFPZJ_19000</name>
</gene>
<organism evidence="2 3">
    <name type="scientific">Streptomyces bullii</name>
    <dbReference type="NCBI Taxonomy" id="349910"/>
    <lineage>
        <taxon>Bacteria</taxon>
        <taxon>Bacillati</taxon>
        <taxon>Actinomycetota</taxon>
        <taxon>Actinomycetes</taxon>
        <taxon>Kitasatosporales</taxon>
        <taxon>Streptomycetaceae</taxon>
        <taxon>Streptomyces</taxon>
    </lineage>
</organism>
<feature type="region of interest" description="Disordered" evidence="1">
    <location>
        <begin position="1"/>
        <end position="22"/>
    </location>
</feature>
<evidence type="ECO:0000313" key="3">
    <source>
        <dbReference type="Proteomes" id="UP001596154"/>
    </source>
</evidence>
<proteinExistence type="predicted"/>
<dbReference type="RefSeq" id="WP_381022752.1">
    <property type="nucleotide sequence ID" value="NZ_JBHSNY010000006.1"/>
</dbReference>
<accession>A0ABW0URH6</accession>
<keyword evidence="3" id="KW-1185">Reference proteome</keyword>
<comment type="caution">
    <text evidence="2">The sequence shown here is derived from an EMBL/GenBank/DDBJ whole genome shotgun (WGS) entry which is preliminary data.</text>
</comment>
<reference evidence="3" key="1">
    <citation type="journal article" date="2019" name="Int. J. Syst. Evol. Microbiol.">
        <title>The Global Catalogue of Microorganisms (GCM) 10K type strain sequencing project: providing services to taxonomists for standard genome sequencing and annotation.</title>
        <authorList>
            <consortium name="The Broad Institute Genomics Platform"/>
            <consortium name="The Broad Institute Genome Sequencing Center for Infectious Disease"/>
            <person name="Wu L."/>
            <person name="Ma J."/>
        </authorList>
    </citation>
    <scope>NUCLEOTIDE SEQUENCE [LARGE SCALE GENOMIC DNA]</scope>
    <source>
        <strain evidence="3">CGMCC 4.7248</strain>
    </source>
</reference>
<evidence type="ECO:0000256" key="1">
    <source>
        <dbReference type="SAM" id="MobiDB-lite"/>
    </source>
</evidence>
<evidence type="ECO:0008006" key="4">
    <source>
        <dbReference type="Google" id="ProtNLM"/>
    </source>
</evidence>
<dbReference type="Proteomes" id="UP001596154">
    <property type="component" value="Unassembled WGS sequence"/>
</dbReference>